<proteinExistence type="predicted"/>
<evidence type="ECO:0008006" key="5">
    <source>
        <dbReference type="Google" id="ProtNLM"/>
    </source>
</evidence>
<dbReference type="InterPro" id="IPR015141">
    <property type="entry name" value="PLipase_A2_prok/fun"/>
</dbReference>
<dbReference type="EMBL" id="BONY01000136">
    <property type="protein sequence ID" value="GIH11473.1"/>
    <property type="molecule type" value="Genomic_DNA"/>
</dbReference>
<dbReference type="GO" id="GO:0050482">
    <property type="term" value="P:arachidonate secretion"/>
    <property type="evidence" value="ECO:0007669"/>
    <property type="project" value="InterPro"/>
</dbReference>
<protein>
    <recommendedName>
        <fullName evidence="5">Phospholipase</fullName>
    </recommendedName>
</protein>
<comment type="caution">
    <text evidence="3">The sequence shown here is derived from an EMBL/GenBank/DDBJ whole genome shotgun (WGS) entry which is preliminary data.</text>
</comment>
<feature type="transmembrane region" description="Helical" evidence="1">
    <location>
        <begin position="160"/>
        <end position="179"/>
    </location>
</feature>
<sequence length="195" mass="20411">MRWPLRLAVLAAGVAAALTVAAPPSSANATTFDLHAAPADFARVMGYTPAVGRLADGTQRMINPTGSCSVPGEGRPFDFAVACQAHDFGYDLLRYAQRKGQTLPGAARSQLDAQLTQDLHTQCHADSSAATCDATVTVFSAAVGFNSWRQLSGPPVDASGMTRTVGLCLLALIGLGVGVRQRIRLLARRRGDFGG</sequence>
<dbReference type="Proteomes" id="UP000612899">
    <property type="component" value="Unassembled WGS sequence"/>
</dbReference>
<dbReference type="AlphaFoldDB" id="A0A8J3VMU4"/>
<evidence type="ECO:0000313" key="4">
    <source>
        <dbReference type="Proteomes" id="UP000612899"/>
    </source>
</evidence>
<accession>A0A8J3VMU4</accession>
<keyword evidence="1" id="KW-1133">Transmembrane helix</keyword>
<reference evidence="3" key="1">
    <citation type="submission" date="2021-01" db="EMBL/GenBank/DDBJ databases">
        <title>Whole genome shotgun sequence of Rhizocola hellebori NBRC 109834.</title>
        <authorList>
            <person name="Komaki H."/>
            <person name="Tamura T."/>
        </authorList>
    </citation>
    <scope>NUCLEOTIDE SEQUENCE</scope>
    <source>
        <strain evidence="3">NBRC 109834</strain>
    </source>
</reference>
<dbReference type="Pfam" id="PF09056">
    <property type="entry name" value="Phospholip_A2_3"/>
    <property type="match status" value="1"/>
</dbReference>
<dbReference type="SUPFAM" id="SSF48619">
    <property type="entry name" value="Phospholipase A2, PLA2"/>
    <property type="match status" value="1"/>
</dbReference>
<keyword evidence="1" id="KW-0812">Transmembrane</keyword>
<dbReference type="InterPro" id="IPR036444">
    <property type="entry name" value="PLipase_A2_dom_sf"/>
</dbReference>
<dbReference type="Gene3D" id="1.20.90.10">
    <property type="entry name" value="Phospholipase A2 domain"/>
    <property type="match status" value="1"/>
</dbReference>
<dbReference type="RefSeq" id="WP_203915192.1">
    <property type="nucleotide sequence ID" value="NZ_BONY01000136.1"/>
</dbReference>
<feature type="signal peptide" evidence="2">
    <location>
        <begin position="1"/>
        <end position="29"/>
    </location>
</feature>
<keyword evidence="1" id="KW-0472">Membrane</keyword>
<keyword evidence="2" id="KW-0732">Signal</keyword>
<keyword evidence="4" id="KW-1185">Reference proteome</keyword>
<evidence type="ECO:0000313" key="3">
    <source>
        <dbReference type="EMBL" id="GIH11473.1"/>
    </source>
</evidence>
<evidence type="ECO:0000256" key="2">
    <source>
        <dbReference type="SAM" id="SignalP"/>
    </source>
</evidence>
<dbReference type="GO" id="GO:0006644">
    <property type="term" value="P:phospholipid metabolic process"/>
    <property type="evidence" value="ECO:0007669"/>
    <property type="project" value="InterPro"/>
</dbReference>
<feature type="chain" id="PRO_5035249303" description="Phospholipase" evidence="2">
    <location>
        <begin position="30"/>
        <end position="195"/>
    </location>
</feature>
<name>A0A8J3VMU4_9ACTN</name>
<evidence type="ECO:0000256" key="1">
    <source>
        <dbReference type="SAM" id="Phobius"/>
    </source>
</evidence>
<gene>
    <name evidence="3" type="ORF">Rhe02_95400</name>
</gene>
<dbReference type="GO" id="GO:0004623">
    <property type="term" value="F:phospholipase A2 activity"/>
    <property type="evidence" value="ECO:0007669"/>
    <property type="project" value="InterPro"/>
</dbReference>
<organism evidence="3 4">
    <name type="scientific">Rhizocola hellebori</name>
    <dbReference type="NCBI Taxonomy" id="1392758"/>
    <lineage>
        <taxon>Bacteria</taxon>
        <taxon>Bacillati</taxon>
        <taxon>Actinomycetota</taxon>
        <taxon>Actinomycetes</taxon>
        <taxon>Micromonosporales</taxon>
        <taxon>Micromonosporaceae</taxon>
        <taxon>Rhizocola</taxon>
    </lineage>
</organism>